<evidence type="ECO:0000313" key="1">
    <source>
        <dbReference type="EMBL" id="KAE9263598.1"/>
    </source>
</evidence>
<gene>
    <name evidence="1" type="ORF">PF008_g32327</name>
</gene>
<accession>A0A6G0Q049</accession>
<evidence type="ECO:0000313" key="2">
    <source>
        <dbReference type="Proteomes" id="UP000486351"/>
    </source>
</evidence>
<reference evidence="1 2" key="1">
    <citation type="submission" date="2018-09" db="EMBL/GenBank/DDBJ databases">
        <title>Genomic investigation of the strawberry pathogen Phytophthora fragariae indicates pathogenicity is determined by transcriptional variation in three key races.</title>
        <authorList>
            <person name="Adams T.M."/>
            <person name="Armitage A.D."/>
            <person name="Sobczyk M.K."/>
            <person name="Bates H.J."/>
            <person name="Dunwell J.M."/>
            <person name="Nellist C.F."/>
            <person name="Harrison R.J."/>
        </authorList>
    </citation>
    <scope>NUCLEOTIDE SEQUENCE [LARGE SCALE GENOMIC DNA]</scope>
    <source>
        <strain evidence="1 2">NOV-77</strain>
    </source>
</reference>
<dbReference type="AlphaFoldDB" id="A0A6G0Q049"/>
<dbReference type="Proteomes" id="UP000486351">
    <property type="component" value="Unassembled WGS sequence"/>
</dbReference>
<comment type="caution">
    <text evidence="1">The sequence shown here is derived from an EMBL/GenBank/DDBJ whole genome shotgun (WGS) entry which is preliminary data.</text>
</comment>
<dbReference type="EMBL" id="QXFY01008758">
    <property type="protein sequence ID" value="KAE9263598.1"/>
    <property type="molecule type" value="Genomic_DNA"/>
</dbReference>
<name>A0A6G0Q049_9STRA</name>
<protein>
    <submittedName>
        <fullName evidence="1">Uncharacterized protein</fullName>
    </submittedName>
</protein>
<sequence>MSRRWRPQHSSLQLSCIRLAPPTEGLPPRLSVVWPARGRGLRVPDPPRIYVLADLCPKIQLCRDPTHHPCLGWWSGSYCRETVPHGQLRSAPGHLPRSRSHSVHFRRTRRRVPIRLVRPPNSAGCAGVALIPLGGVRAAPIVLHMRVPAGELHLQSPVGVGCRCLIVGSIDSCGLVAQPLSIQPLFFL</sequence>
<proteinExistence type="predicted"/>
<organism evidence="1 2">
    <name type="scientific">Phytophthora fragariae</name>
    <dbReference type="NCBI Taxonomy" id="53985"/>
    <lineage>
        <taxon>Eukaryota</taxon>
        <taxon>Sar</taxon>
        <taxon>Stramenopiles</taxon>
        <taxon>Oomycota</taxon>
        <taxon>Peronosporomycetes</taxon>
        <taxon>Peronosporales</taxon>
        <taxon>Peronosporaceae</taxon>
        <taxon>Phytophthora</taxon>
    </lineage>
</organism>